<dbReference type="Pfam" id="PF24476">
    <property type="entry name" value="DUF7580"/>
    <property type="match status" value="1"/>
</dbReference>
<organism evidence="3 4">
    <name type="scientific">Clohesyomyces aquaticus</name>
    <dbReference type="NCBI Taxonomy" id="1231657"/>
    <lineage>
        <taxon>Eukaryota</taxon>
        <taxon>Fungi</taxon>
        <taxon>Dikarya</taxon>
        <taxon>Ascomycota</taxon>
        <taxon>Pezizomycotina</taxon>
        <taxon>Dothideomycetes</taxon>
        <taxon>Pleosporomycetidae</taxon>
        <taxon>Pleosporales</taxon>
        <taxon>Lindgomycetaceae</taxon>
        <taxon>Clohesyomyces</taxon>
    </lineage>
</organism>
<accession>A0A1Y1YW68</accession>
<name>A0A1Y1YW68_9PLEO</name>
<dbReference type="PANTHER" id="PTHR35186">
    <property type="entry name" value="ANK_REP_REGION DOMAIN-CONTAINING PROTEIN"/>
    <property type="match status" value="1"/>
</dbReference>
<dbReference type="Proteomes" id="UP000193144">
    <property type="component" value="Unassembled WGS sequence"/>
</dbReference>
<proteinExistence type="predicted"/>
<evidence type="ECO:0000256" key="1">
    <source>
        <dbReference type="SAM" id="MobiDB-lite"/>
    </source>
</evidence>
<feature type="domain" description="DUF7580" evidence="2">
    <location>
        <begin position="198"/>
        <end position="563"/>
    </location>
</feature>
<evidence type="ECO:0000259" key="2">
    <source>
        <dbReference type="Pfam" id="PF24476"/>
    </source>
</evidence>
<feature type="region of interest" description="Disordered" evidence="1">
    <location>
        <begin position="229"/>
        <end position="248"/>
    </location>
</feature>
<comment type="caution">
    <text evidence="3">The sequence shown here is derived from an EMBL/GenBank/DDBJ whole genome shotgun (WGS) entry which is preliminary data.</text>
</comment>
<dbReference type="AlphaFoldDB" id="A0A1Y1YW68"/>
<dbReference type="STRING" id="1231657.A0A1Y1YW68"/>
<evidence type="ECO:0000313" key="3">
    <source>
        <dbReference type="EMBL" id="ORY02186.1"/>
    </source>
</evidence>
<keyword evidence="4" id="KW-1185">Reference proteome</keyword>
<gene>
    <name evidence="3" type="ORF">BCR34DRAFT_605666</name>
</gene>
<feature type="compositionally biased region" description="Acidic residues" evidence="1">
    <location>
        <begin position="236"/>
        <end position="245"/>
    </location>
</feature>
<dbReference type="OrthoDB" id="3565018at2759"/>
<reference evidence="3 4" key="1">
    <citation type="submission" date="2016-07" db="EMBL/GenBank/DDBJ databases">
        <title>Pervasive Adenine N6-methylation of Active Genes in Fungi.</title>
        <authorList>
            <consortium name="DOE Joint Genome Institute"/>
            <person name="Mondo S.J."/>
            <person name="Dannebaum R.O."/>
            <person name="Kuo R.C."/>
            <person name="Labutti K."/>
            <person name="Haridas S."/>
            <person name="Kuo A."/>
            <person name="Salamov A."/>
            <person name="Ahrendt S.R."/>
            <person name="Lipzen A."/>
            <person name="Sullivan W."/>
            <person name="Andreopoulos W.B."/>
            <person name="Clum A."/>
            <person name="Lindquist E."/>
            <person name="Daum C."/>
            <person name="Ramamoorthy G.K."/>
            <person name="Gryganskyi A."/>
            <person name="Culley D."/>
            <person name="Magnuson J.K."/>
            <person name="James T.Y."/>
            <person name="O'Malley M.A."/>
            <person name="Stajich J.E."/>
            <person name="Spatafora J.W."/>
            <person name="Visel A."/>
            <person name="Grigoriev I.V."/>
        </authorList>
    </citation>
    <scope>NUCLEOTIDE SEQUENCE [LARGE SCALE GENOMIC DNA]</scope>
    <source>
        <strain evidence="3 4">CBS 115471</strain>
    </source>
</reference>
<dbReference type="InterPro" id="IPR056002">
    <property type="entry name" value="DUF7580"/>
</dbReference>
<protein>
    <recommendedName>
        <fullName evidence="2">DUF7580 domain-containing protein</fullName>
    </recommendedName>
</protein>
<dbReference type="PANTHER" id="PTHR35186:SF4">
    <property type="entry name" value="PRION-INHIBITION AND PROPAGATION HELO DOMAIN-CONTAINING PROTEIN"/>
    <property type="match status" value="1"/>
</dbReference>
<sequence>MVTGVETAGLVLGSIPLVLAGLEFYVKGIAVTKRYWRYREEFKTLLVELRTENTLCVNSINILLKGVVRDDDMADFLANPCGERWKEEKFDRSLKDRLGSSYVSFIETIKQMNRTIERFKRQLKLDAEGHPQFTDVKSFKEYYRRLKFSLKKTDYCDLMSRLRQANLSLYRLTTQTITLETPCASSKKDKLAISKFGIIHDRAQGFHAALRSGWKCACHTNHSVSLRLEPRMDDRSSDDESDGEEGSMKNPFHVVFRYGDQHSNQHTSAHRPWVWEEADVRVECQASASPRMTAISSSKGVRFASQAKQAVKAALEPNPNLRPIQDLCSAICNLKNPQRDVCLSLLASEIAKQKYGILIFPLETQPSDPEAWSVSSLRDVLKDPKFTKRERLRLAVTLASAVLQLHETPWLEENWGNDKILFKSHCGETVYDHPFVSQRFSHAIQLPQSPQSPNLMSRIIRNRTLYALGVSLIELWYSKPIRELYCPDDGSPYSGNASVDLLTEWNTANRMVDDLYSDAGAKYGDAVRRCIRCEFDRRTNSLDDVAFQQAVYQGVVAELKENFEFLF</sequence>
<evidence type="ECO:0000313" key="4">
    <source>
        <dbReference type="Proteomes" id="UP000193144"/>
    </source>
</evidence>
<dbReference type="EMBL" id="MCFA01000160">
    <property type="protein sequence ID" value="ORY02186.1"/>
    <property type="molecule type" value="Genomic_DNA"/>
</dbReference>